<gene>
    <name evidence="9" type="ORF">DdX_00852</name>
</gene>
<keyword evidence="7" id="KW-0175">Coiled coil</keyword>
<dbReference type="Proteomes" id="UP001201812">
    <property type="component" value="Unassembled WGS sequence"/>
</dbReference>
<dbReference type="GO" id="GO:0061575">
    <property type="term" value="F:cyclin-dependent protein serine/threonine kinase activator activity"/>
    <property type="evidence" value="ECO:0007669"/>
    <property type="project" value="InterPro"/>
</dbReference>
<evidence type="ECO:0000256" key="7">
    <source>
        <dbReference type="SAM" id="Coils"/>
    </source>
</evidence>
<evidence type="ECO:0000256" key="3">
    <source>
        <dbReference type="ARBA" id="ARBA00022771"/>
    </source>
</evidence>
<name>A0AAD4NJH6_9BILA</name>
<dbReference type="InterPro" id="IPR013083">
    <property type="entry name" value="Znf_RING/FYVE/PHD"/>
</dbReference>
<dbReference type="PANTHER" id="PTHR12683">
    <property type="entry name" value="CDK-ACTIVATING KINASE ASSEMBLY FACTOR MAT1"/>
    <property type="match status" value="1"/>
</dbReference>
<keyword evidence="5" id="KW-0539">Nucleus</keyword>
<evidence type="ECO:0000256" key="5">
    <source>
        <dbReference type="ARBA" id="ARBA00023242"/>
    </source>
</evidence>
<dbReference type="Gene3D" id="3.30.40.10">
    <property type="entry name" value="Zinc/RING finger domain, C3HC4 (zinc finger)"/>
    <property type="match status" value="1"/>
</dbReference>
<dbReference type="AlphaFoldDB" id="A0AAD4NJH6"/>
<protein>
    <submittedName>
        <fullName evidence="9">CDK-activating kinase assembly factor MAT1 domain-containing protein</fullName>
    </submittedName>
</protein>
<dbReference type="InterPro" id="IPR004575">
    <property type="entry name" value="MAT1/Tfb3"/>
</dbReference>
<reference evidence="9" key="1">
    <citation type="submission" date="2022-01" db="EMBL/GenBank/DDBJ databases">
        <title>Genome Sequence Resource for Two Populations of Ditylenchus destructor, the Migratory Endoparasitic Phytonematode.</title>
        <authorList>
            <person name="Zhang H."/>
            <person name="Lin R."/>
            <person name="Xie B."/>
        </authorList>
    </citation>
    <scope>NUCLEOTIDE SEQUENCE</scope>
    <source>
        <strain evidence="9">BazhouSP</strain>
    </source>
</reference>
<dbReference type="NCBIfam" id="TIGR00570">
    <property type="entry name" value="cdk7"/>
    <property type="match status" value="1"/>
</dbReference>
<keyword evidence="3 6" id="KW-0863">Zinc-finger</keyword>
<evidence type="ECO:0000256" key="4">
    <source>
        <dbReference type="ARBA" id="ARBA00022833"/>
    </source>
</evidence>
<dbReference type="GO" id="GO:0006289">
    <property type="term" value="P:nucleotide-excision repair"/>
    <property type="evidence" value="ECO:0007669"/>
    <property type="project" value="InterPro"/>
</dbReference>
<evidence type="ECO:0000313" key="10">
    <source>
        <dbReference type="Proteomes" id="UP001201812"/>
    </source>
</evidence>
<keyword evidence="10" id="KW-1185">Reference proteome</keyword>
<comment type="caution">
    <text evidence="9">The sequence shown here is derived from an EMBL/GenBank/DDBJ whole genome shotgun (WGS) entry which is preliminary data.</text>
</comment>
<dbReference type="GO" id="GO:0016301">
    <property type="term" value="F:kinase activity"/>
    <property type="evidence" value="ECO:0007669"/>
    <property type="project" value="UniProtKB-KW"/>
</dbReference>
<dbReference type="GO" id="GO:0005675">
    <property type="term" value="C:transcription factor TFIIH holo complex"/>
    <property type="evidence" value="ECO:0007669"/>
    <property type="project" value="InterPro"/>
</dbReference>
<evidence type="ECO:0000256" key="6">
    <source>
        <dbReference type="PROSITE-ProRule" id="PRU00175"/>
    </source>
</evidence>
<dbReference type="GO" id="GO:0006357">
    <property type="term" value="P:regulation of transcription by RNA polymerase II"/>
    <property type="evidence" value="ECO:0007669"/>
    <property type="project" value="TreeGrafter"/>
</dbReference>
<dbReference type="InterPro" id="IPR015877">
    <property type="entry name" value="MAT1_centre"/>
</dbReference>
<evidence type="ECO:0000313" key="9">
    <source>
        <dbReference type="EMBL" id="KAI1728654.1"/>
    </source>
</evidence>
<dbReference type="Pfam" id="PF17121">
    <property type="entry name" value="zf-C3HC4_5"/>
    <property type="match status" value="1"/>
</dbReference>
<dbReference type="Pfam" id="PF25811">
    <property type="entry name" value="CAK-anch_MAT1"/>
    <property type="match status" value="1"/>
</dbReference>
<keyword evidence="9" id="KW-0808">Transferase</keyword>
<dbReference type="InterPro" id="IPR017907">
    <property type="entry name" value="Znf_RING_CS"/>
</dbReference>
<dbReference type="InterPro" id="IPR001841">
    <property type="entry name" value="Znf_RING"/>
</dbReference>
<feature type="domain" description="RING-type" evidence="8">
    <location>
        <begin position="5"/>
        <end position="48"/>
    </location>
</feature>
<dbReference type="PROSITE" id="PS50089">
    <property type="entry name" value="ZF_RING_2"/>
    <property type="match status" value="1"/>
</dbReference>
<evidence type="ECO:0000256" key="2">
    <source>
        <dbReference type="ARBA" id="ARBA00022723"/>
    </source>
</evidence>
<comment type="subcellular location">
    <subcellularLocation>
        <location evidence="1">Nucleus</location>
    </subcellularLocation>
</comment>
<dbReference type="PANTHER" id="PTHR12683:SF13">
    <property type="entry name" value="CDK-ACTIVATING KINASE ASSEMBLY FACTOR MAT1"/>
    <property type="match status" value="1"/>
</dbReference>
<keyword evidence="2" id="KW-0479">Metal-binding</keyword>
<proteinExistence type="predicted"/>
<dbReference type="EMBL" id="JAKKPZ010000001">
    <property type="protein sequence ID" value="KAI1728654.1"/>
    <property type="molecule type" value="Genomic_DNA"/>
</dbReference>
<sequence>MVRQCPKCKTNEYNNPKMVMMINECGHPLCQNCVENIFARNANRCPYDGCAKVLRRNNFWEQIFDDPMIERENYIRKRLRKIYNLQEDDFASLAEFNDYLEHVEEIVFNLANDIDVEGIEAEVKKFKEEYEEKIEKNRRRLNPDDLWINEMLNEEVNRTKRLKAELHEEKETNVSLVNPRAIIDELRESDLPAEVVLDRQRKIQIEAEMAEKEEALQKKREKIERQRRMQDITSFGPLRSSGRAYNHSVPVLSLHGPRMPSMDEIETGDYLKHVRQPSEAAHAGGYLKKIGCSRALFESRQDLFAF</sequence>
<accession>A0AAD4NJH6</accession>
<dbReference type="SUPFAM" id="SSF57850">
    <property type="entry name" value="RING/U-box"/>
    <property type="match status" value="1"/>
</dbReference>
<dbReference type="Pfam" id="PF06391">
    <property type="entry name" value="MAT1"/>
    <property type="match status" value="1"/>
</dbReference>
<evidence type="ECO:0000259" key="8">
    <source>
        <dbReference type="PROSITE" id="PS50089"/>
    </source>
</evidence>
<evidence type="ECO:0000256" key="1">
    <source>
        <dbReference type="ARBA" id="ARBA00004123"/>
    </source>
</evidence>
<dbReference type="SMART" id="SM00184">
    <property type="entry name" value="RING"/>
    <property type="match status" value="1"/>
</dbReference>
<feature type="coiled-coil region" evidence="7">
    <location>
        <begin position="116"/>
        <end position="172"/>
    </location>
</feature>
<dbReference type="GO" id="GO:0008270">
    <property type="term" value="F:zinc ion binding"/>
    <property type="evidence" value="ECO:0007669"/>
    <property type="project" value="UniProtKB-KW"/>
</dbReference>
<dbReference type="InterPro" id="IPR057657">
    <property type="entry name" value="MAT1_CAK-anch"/>
</dbReference>
<organism evidence="9 10">
    <name type="scientific">Ditylenchus destructor</name>
    <dbReference type="NCBI Taxonomy" id="166010"/>
    <lineage>
        <taxon>Eukaryota</taxon>
        <taxon>Metazoa</taxon>
        <taxon>Ecdysozoa</taxon>
        <taxon>Nematoda</taxon>
        <taxon>Chromadorea</taxon>
        <taxon>Rhabditida</taxon>
        <taxon>Tylenchina</taxon>
        <taxon>Tylenchomorpha</taxon>
        <taxon>Sphaerularioidea</taxon>
        <taxon>Anguinidae</taxon>
        <taxon>Anguininae</taxon>
        <taxon>Ditylenchus</taxon>
    </lineage>
</organism>
<feature type="coiled-coil region" evidence="7">
    <location>
        <begin position="202"/>
        <end position="229"/>
    </location>
</feature>
<dbReference type="PROSITE" id="PS00518">
    <property type="entry name" value="ZF_RING_1"/>
    <property type="match status" value="1"/>
</dbReference>
<keyword evidence="4" id="KW-0862">Zinc</keyword>
<keyword evidence="9" id="KW-0418">Kinase</keyword>